<sequence>MDPARTTSRTSSKFPKTSVTTAVVGDSQTRYLFHHFDPLREGTPAFICRSGAGIEDVPELLNLVPPTARTLIVNVGTNNLARSTGRVTFEKYKELLGFILSKRPHIQRIYASLILPRCVNRRRGGHNEAAVRHCNREACDFNSRLRQLCRRSRQVFFLDHALEWFPPKRVLAADGVHPSFEGVALMASHINYLVLRHSSHPWSSSWCNHAPFKPVQQATSPAPALDKSSKPSANAPEPQGTSTDANAPSQARRQPRPSTKRNLAYNKISDLTGAFTSLGSLRTLNLRNNVFRTLSPALFAPLRNITHMYFSEFSLCSSALHVRVCEPRGDGISSLAHLLDSVVLRVAVWVVALVACLGNLLVLVGRLVLREPNAVHSFYIKNLALADLIMGVYLFVIASHDVAFRGEYIRHDYRWRRSVGCSVSGFLSTVSSESSVFTLTVITVDRFASIMYPLSLKRRTFRFAWLCMISVWLVTLVLAAVPMMRPDYYGEEFYGSNGVCLPLHIHDPASKGWEYSAFVFCIVNSVAFAFIAYAYLTMFVTITHSKVGLRSTQQLQDRAIAKRFAFIVGTDFLCWMPIVFIKIIAIAGTKIDETLYAWVAVFLLPVNSALNPVLYTLTTRMFKQQLNRFLENLRQCERVPSDRQSGQSGQSGQSWSSLRGQKKTLVSSLSDCTFGKKRASSVVCYPLRSAVILPLRGSRSCTEKVSQPMLEETKAISVPNGQAGVNGMSSNKSCAKSLLSMTSACRKSKWKRASRTRLSAEDAM</sequence>
<name>A0ACB7S671_HYAAI</name>
<comment type="caution">
    <text evidence="1">The sequence shown here is derived from an EMBL/GenBank/DDBJ whole genome shotgun (WGS) entry which is preliminary data.</text>
</comment>
<reference evidence="1" key="1">
    <citation type="submission" date="2020-05" db="EMBL/GenBank/DDBJ databases">
        <title>Large-scale comparative analyses of tick genomes elucidate their genetic diversity and vector capacities.</title>
        <authorList>
            <person name="Jia N."/>
            <person name="Wang J."/>
            <person name="Shi W."/>
            <person name="Du L."/>
            <person name="Sun Y."/>
            <person name="Zhan W."/>
            <person name="Jiang J."/>
            <person name="Wang Q."/>
            <person name="Zhang B."/>
            <person name="Ji P."/>
            <person name="Sakyi L.B."/>
            <person name="Cui X."/>
            <person name="Yuan T."/>
            <person name="Jiang B."/>
            <person name="Yang W."/>
            <person name="Lam T.T.-Y."/>
            <person name="Chang Q."/>
            <person name="Ding S."/>
            <person name="Wang X."/>
            <person name="Zhu J."/>
            <person name="Ruan X."/>
            <person name="Zhao L."/>
            <person name="Wei J."/>
            <person name="Que T."/>
            <person name="Du C."/>
            <person name="Cheng J."/>
            <person name="Dai P."/>
            <person name="Han X."/>
            <person name="Huang E."/>
            <person name="Gao Y."/>
            <person name="Liu J."/>
            <person name="Shao H."/>
            <person name="Ye R."/>
            <person name="Li L."/>
            <person name="Wei W."/>
            <person name="Wang X."/>
            <person name="Wang C."/>
            <person name="Yang T."/>
            <person name="Huo Q."/>
            <person name="Li W."/>
            <person name="Guo W."/>
            <person name="Chen H."/>
            <person name="Zhou L."/>
            <person name="Ni X."/>
            <person name="Tian J."/>
            <person name="Zhou Y."/>
            <person name="Sheng Y."/>
            <person name="Liu T."/>
            <person name="Pan Y."/>
            <person name="Xia L."/>
            <person name="Li J."/>
            <person name="Zhao F."/>
            <person name="Cao W."/>
        </authorList>
    </citation>
    <scope>NUCLEOTIDE SEQUENCE</scope>
    <source>
        <strain evidence="1">Hyas-2018</strain>
    </source>
</reference>
<dbReference type="Proteomes" id="UP000821845">
    <property type="component" value="Chromosome 6"/>
</dbReference>
<protein>
    <submittedName>
        <fullName evidence="1">Uncharacterized protein</fullName>
    </submittedName>
</protein>
<dbReference type="EMBL" id="CM023486">
    <property type="protein sequence ID" value="KAH6928254.1"/>
    <property type="molecule type" value="Genomic_DNA"/>
</dbReference>
<proteinExistence type="predicted"/>
<keyword evidence="2" id="KW-1185">Reference proteome</keyword>
<organism evidence="1 2">
    <name type="scientific">Hyalomma asiaticum</name>
    <name type="common">Tick</name>
    <dbReference type="NCBI Taxonomy" id="266040"/>
    <lineage>
        <taxon>Eukaryota</taxon>
        <taxon>Metazoa</taxon>
        <taxon>Ecdysozoa</taxon>
        <taxon>Arthropoda</taxon>
        <taxon>Chelicerata</taxon>
        <taxon>Arachnida</taxon>
        <taxon>Acari</taxon>
        <taxon>Parasitiformes</taxon>
        <taxon>Ixodida</taxon>
        <taxon>Ixodoidea</taxon>
        <taxon>Ixodidae</taxon>
        <taxon>Hyalomminae</taxon>
        <taxon>Hyalomma</taxon>
    </lineage>
</organism>
<accession>A0ACB7S671</accession>
<evidence type="ECO:0000313" key="2">
    <source>
        <dbReference type="Proteomes" id="UP000821845"/>
    </source>
</evidence>
<evidence type="ECO:0000313" key="1">
    <source>
        <dbReference type="EMBL" id="KAH6928254.1"/>
    </source>
</evidence>
<gene>
    <name evidence="1" type="ORF">HPB50_013047</name>
</gene>